<comment type="caution">
    <text evidence="2">The sequence shown here is derived from an EMBL/GenBank/DDBJ whole genome shotgun (WGS) entry which is preliminary data.</text>
</comment>
<organism evidence="2 3">
    <name type="scientific">Paractinoplanes durhamensis</name>
    <dbReference type="NCBI Taxonomy" id="113563"/>
    <lineage>
        <taxon>Bacteria</taxon>
        <taxon>Bacillati</taxon>
        <taxon>Actinomycetota</taxon>
        <taxon>Actinomycetes</taxon>
        <taxon>Micromonosporales</taxon>
        <taxon>Micromonosporaceae</taxon>
        <taxon>Paractinoplanes</taxon>
    </lineage>
</organism>
<evidence type="ECO:0000313" key="2">
    <source>
        <dbReference type="EMBL" id="GIE00640.1"/>
    </source>
</evidence>
<feature type="compositionally biased region" description="Low complexity" evidence="1">
    <location>
        <begin position="53"/>
        <end position="76"/>
    </location>
</feature>
<accession>A0ABQ3YSY8</accession>
<reference evidence="2 3" key="1">
    <citation type="submission" date="2021-01" db="EMBL/GenBank/DDBJ databases">
        <title>Whole genome shotgun sequence of Actinoplanes durhamensis NBRC 14914.</title>
        <authorList>
            <person name="Komaki H."/>
            <person name="Tamura T."/>
        </authorList>
    </citation>
    <scope>NUCLEOTIDE SEQUENCE [LARGE SCALE GENOMIC DNA]</scope>
    <source>
        <strain evidence="2 3">NBRC 14914</strain>
    </source>
</reference>
<proteinExistence type="predicted"/>
<evidence type="ECO:0000313" key="3">
    <source>
        <dbReference type="Proteomes" id="UP000637628"/>
    </source>
</evidence>
<protein>
    <submittedName>
        <fullName evidence="2">Uncharacterized protein</fullName>
    </submittedName>
</protein>
<gene>
    <name evidence="2" type="ORF">Adu01nite_19900</name>
</gene>
<feature type="region of interest" description="Disordered" evidence="1">
    <location>
        <begin position="24"/>
        <end position="76"/>
    </location>
</feature>
<keyword evidence="3" id="KW-1185">Reference proteome</keyword>
<sequence>MGGCSGDDDKSAAKTAVIVDPTLEAAPADSAAPSLVPASPKPKPTKGSPQPNTTWTPTSKPSKVKPAPVPTTVKPGAVQKKVTAGAFCSPEGATGKTKAGEKLTCKVVQGDERARWRA</sequence>
<name>A0ABQ3YSY8_9ACTN</name>
<dbReference type="EMBL" id="BOML01000019">
    <property type="protein sequence ID" value="GIE00640.1"/>
    <property type="molecule type" value="Genomic_DNA"/>
</dbReference>
<evidence type="ECO:0000256" key="1">
    <source>
        <dbReference type="SAM" id="MobiDB-lite"/>
    </source>
</evidence>
<dbReference type="Proteomes" id="UP000637628">
    <property type="component" value="Unassembled WGS sequence"/>
</dbReference>